<dbReference type="RefSeq" id="WP_190253854.1">
    <property type="nucleotide sequence ID" value="NZ_BMPI01000036.1"/>
</dbReference>
<dbReference type="SUPFAM" id="SSF54637">
    <property type="entry name" value="Thioesterase/thiol ester dehydrase-isomerase"/>
    <property type="match status" value="1"/>
</dbReference>
<dbReference type="AlphaFoldDB" id="A0A917U3C6"/>
<accession>A0A917U3C6</accession>
<reference evidence="2" key="2">
    <citation type="submission" date="2020-09" db="EMBL/GenBank/DDBJ databases">
        <authorList>
            <person name="Sun Q."/>
            <person name="Ohkuma M."/>
        </authorList>
    </citation>
    <scope>NUCLEOTIDE SEQUENCE</scope>
    <source>
        <strain evidence="2">JCM 19831</strain>
    </source>
</reference>
<comment type="caution">
    <text evidence="2">The sequence shown here is derived from an EMBL/GenBank/DDBJ whole genome shotgun (WGS) entry which is preliminary data.</text>
</comment>
<sequence length="185" mass="19547">MEQQPGGGETHVEQVIWHGDPDGELTVGIARRDGDVVTIRLRDGDRIVADVRLRSGPKRRPAPHDLLRTELGPGATCTRTFVVTEDATTDHVPGAVPVLSTPSLIAFLEDTAADVLRPGFGPATASLGTWIGVRHTGPAQAGDHVLVTAVLAEVRGRRYLFDVEATVGGRPIGDGQVAQTLISLA</sequence>
<dbReference type="Pfam" id="PF22636">
    <property type="entry name" value="FlK"/>
    <property type="match status" value="1"/>
</dbReference>
<dbReference type="PANTHER" id="PTHR36934">
    <property type="entry name" value="BLR0278 PROTEIN"/>
    <property type="match status" value="1"/>
</dbReference>
<dbReference type="Proteomes" id="UP000642070">
    <property type="component" value="Unassembled WGS sequence"/>
</dbReference>
<dbReference type="Gene3D" id="3.10.129.10">
    <property type="entry name" value="Hotdog Thioesterase"/>
    <property type="match status" value="1"/>
</dbReference>
<evidence type="ECO:0000259" key="1">
    <source>
        <dbReference type="Pfam" id="PF22636"/>
    </source>
</evidence>
<organism evidence="2 3">
    <name type="scientific">Dactylosporangium sucinum</name>
    <dbReference type="NCBI Taxonomy" id="1424081"/>
    <lineage>
        <taxon>Bacteria</taxon>
        <taxon>Bacillati</taxon>
        <taxon>Actinomycetota</taxon>
        <taxon>Actinomycetes</taxon>
        <taxon>Micromonosporales</taxon>
        <taxon>Micromonosporaceae</taxon>
        <taxon>Dactylosporangium</taxon>
    </lineage>
</organism>
<gene>
    <name evidence="2" type="ORF">GCM10007977_065510</name>
</gene>
<dbReference type="InterPro" id="IPR029069">
    <property type="entry name" value="HotDog_dom_sf"/>
</dbReference>
<reference evidence="2" key="1">
    <citation type="journal article" date="2014" name="Int. J. Syst. Evol. Microbiol.">
        <title>Complete genome sequence of Corynebacterium casei LMG S-19264T (=DSM 44701T), isolated from a smear-ripened cheese.</title>
        <authorList>
            <consortium name="US DOE Joint Genome Institute (JGI-PGF)"/>
            <person name="Walter F."/>
            <person name="Albersmeier A."/>
            <person name="Kalinowski J."/>
            <person name="Ruckert C."/>
        </authorList>
    </citation>
    <scope>NUCLEOTIDE SEQUENCE</scope>
    <source>
        <strain evidence="2">JCM 19831</strain>
    </source>
</reference>
<dbReference type="InterPro" id="IPR054485">
    <property type="entry name" value="FlK-like_dom"/>
</dbReference>
<dbReference type="EMBL" id="BMPI01000036">
    <property type="protein sequence ID" value="GGM54712.1"/>
    <property type="molecule type" value="Genomic_DNA"/>
</dbReference>
<dbReference type="PANTHER" id="PTHR36934:SF1">
    <property type="entry name" value="THIOESTERASE DOMAIN-CONTAINING PROTEIN"/>
    <property type="match status" value="1"/>
</dbReference>
<keyword evidence="3" id="KW-1185">Reference proteome</keyword>
<evidence type="ECO:0000313" key="3">
    <source>
        <dbReference type="Proteomes" id="UP000642070"/>
    </source>
</evidence>
<feature type="domain" description="Fluoroacetyl-CoA-specific thioesterase-like" evidence="1">
    <location>
        <begin position="83"/>
        <end position="183"/>
    </location>
</feature>
<name>A0A917U3C6_9ACTN</name>
<protein>
    <recommendedName>
        <fullName evidence="1">Fluoroacetyl-CoA-specific thioesterase-like domain-containing protein</fullName>
    </recommendedName>
</protein>
<proteinExistence type="predicted"/>
<evidence type="ECO:0000313" key="2">
    <source>
        <dbReference type="EMBL" id="GGM54712.1"/>
    </source>
</evidence>
<dbReference type="InterPro" id="IPR025540">
    <property type="entry name" value="FlK"/>
</dbReference>